<keyword evidence="2" id="KW-0812">Transmembrane</keyword>
<feature type="transmembrane region" description="Helical" evidence="2">
    <location>
        <begin position="141"/>
        <end position="162"/>
    </location>
</feature>
<evidence type="ECO:0000256" key="1">
    <source>
        <dbReference type="SAM" id="Coils"/>
    </source>
</evidence>
<feature type="transmembrane region" description="Helical" evidence="2">
    <location>
        <begin position="20"/>
        <end position="37"/>
    </location>
</feature>
<feature type="transmembrane region" description="Helical" evidence="2">
    <location>
        <begin position="90"/>
        <end position="111"/>
    </location>
</feature>
<feature type="transmembrane region" description="Helical" evidence="2">
    <location>
        <begin position="49"/>
        <end position="70"/>
    </location>
</feature>
<feature type="coiled-coil region" evidence="1">
    <location>
        <begin position="218"/>
        <end position="249"/>
    </location>
</feature>
<dbReference type="GO" id="GO:0005783">
    <property type="term" value="C:endoplasmic reticulum"/>
    <property type="evidence" value="ECO:0007669"/>
    <property type="project" value="TreeGrafter"/>
</dbReference>
<dbReference type="OrthoDB" id="341353at2759"/>
<dbReference type="PANTHER" id="PTHR13439:SF72">
    <property type="entry name" value="TLC DOMAIN-CONTAINING PROTEIN"/>
    <property type="match status" value="1"/>
</dbReference>
<dbReference type="PANTHER" id="PTHR13439">
    <property type="entry name" value="CT120 PROTEIN"/>
    <property type="match status" value="1"/>
</dbReference>
<dbReference type="EMBL" id="JAEPQZ010000004">
    <property type="protein sequence ID" value="KAG2182335.1"/>
    <property type="molecule type" value="Genomic_DNA"/>
</dbReference>
<feature type="transmembrane region" description="Helical" evidence="2">
    <location>
        <begin position="169"/>
        <end position="187"/>
    </location>
</feature>
<keyword evidence="2" id="KW-0472">Membrane</keyword>
<keyword evidence="1" id="KW-0175">Coiled coil</keyword>
<evidence type="ECO:0000256" key="2">
    <source>
        <dbReference type="SAM" id="Phobius"/>
    </source>
</evidence>
<keyword evidence="4" id="KW-1185">Reference proteome</keyword>
<protein>
    <recommendedName>
        <fullName evidence="5">TLC domain-containing protein</fullName>
    </recommendedName>
</protein>
<sequence>MSTVITKLTVTKALSQPSVLIGFPLSIALYVSFFFGAQKSKIATSEKQVSWLLTFMSSAGLTLASIPRFYNFWRSGWDIRSFQVDNTFDTMILCYFVTYLILDLTLGSIYYKGQINLLTGWIHHSVYTFMTVYFLCHRLGGFFVVASILELPTLIMALGCLWSNLRSDYLFASTFFSFRLVFHAFMIKTLKQHHHIQTLWIVAASIFPLHLFWFYGFIRQQKRKYQVYMERKRAMKQKILEEKENLQSVASCSTSSVSNFASKKEISRLRKFFAQGKRLSFGSLSGAL</sequence>
<organism evidence="3 4">
    <name type="scientific">Mortierella isabellina</name>
    <name type="common">Filamentous fungus</name>
    <name type="synonym">Umbelopsis isabellina</name>
    <dbReference type="NCBI Taxonomy" id="91625"/>
    <lineage>
        <taxon>Eukaryota</taxon>
        <taxon>Fungi</taxon>
        <taxon>Fungi incertae sedis</taxon>
        <taxon>Mucoromycota</taxon>
        <taxon>Mucoromycotina</taxon>
        <taxon>Umbelopsidomycetes</taxon>
        <taxon>Umbelopsidales</taxon>
        <taxon>Umbelopsidaceae</taxon>
        <taxon>Umbelopsis</taxon>
    </lineage>
</organism>
<comment type="caution">
    <text evidence="3">The sequence shown here is derived from an EMBL/GenBank/DDBJ whole genome shotgun (WGS) entry which is preliminary data.</text>
</comment>
<name>A0A8H7PYP7_MORIS</name>
<keyword evidence="2" id="KW-1133">Transmembrane helix</keyword>
<dbReference type="AlphaFoldDB" id="A0A8H7PYP7"/>
<evidence type="ECO:0000313" key="4">
    <source>
        <dbReference type="Proteomes" id="UP000654370"/>
    </source>
</evidence>
<evidence type="ECO:0000313" key="3">
    <source>
        <dbReference type="EMBL" id="KAG2182335.1"/>
    </source>
</evidence>
<dbReference type="Proteomes" id="UP000654370">
    <property type="component" value="Unassembled WGS sequence"/>
</dbReference>
<dbReference type="InterPro" id="IPR050846">
    <property type="entry name" value="TLCD"/>
</dbReference>
<reference evidence="3" key="1">
    <citation type="submission" date="2020-12" db="EMBL/GenBank/DDBJ databases">
        <title>Metabolic potential, ecology and presence of endohyphal bacteria is reflected in genomic diversity of Mucoromycotina.</title>
        <authorList>
            <person name="Muszewska A."/>
            <person name="Okrasinska A."/>
            <person name="Steczkiewicz K."/>
            <person name="Drgas O."/>
            <person name="Orlowska M."/>
            <person name="Perlinska-Lenart U."/>
            <person name="Aleksandrzak-Piekarczyk T."/>
            <person name="Szatraj K."/>
            <person name="Zielenkiewicz U."/>
            <person name="Pilsyk S."/>
            <person name="Malc E."/>
            <person name="Mieczkowski P."/>
            <person name="Kruszewska J.S."/>
            <person name="Biernat P."/>
            <person name="Pawlowska J."/>
        </authorList>
    </citation>
    <scope>NUCLEOTIDE SEQUENCE</scope>
    <source>
        <strain evidence="3">WA0000067209</strain>
    </source>
</reference>
<dbReference type="GO" id="GO:0055088">
    <property type="term" value="P:lipid homeostasis"/>
    <property type="evidence" value="ECO:0007669"/>
    <property type="project" value="TreeGrafter"/>
</dbReference>
<accession>A0A8H7PYP7</accession>
<proteinExistence type="predicted"/>
<evidence type="ECO:0008006" key="5">
    <source>
        <dbReference type="Google" id="ProtNLM"/>
    </source>
</evidence>
<feature type="transmembrane region" description="Helical" evidence="2">
    <location>
        <begin position="199"/>
        <end position="218"/>
    </location>
</feature>
<gene>
    <name evidence="3" type="ORF">INT43_007265</name>
</gene>